<sequence length="61" mass="6838">MTYVDLDPAWANIAKTPGKSDFTSIQQWIHATAIGRQPKNLLPMLVGERQTMPKGLPFQLD</sequence>
<evidence type="ECO:0000313" key="1">
    <source>
        <dbReference type="EMBL" id="MFA0809567.1"/>
    </source>
</evidence>
<proteinExistence type="predicted"/>
<protein>
    <submittedName>
        <fullName evidence="1">Uncharacterized protein</fullName>
    </submittedName>
</protein>
<organism evidence="1 2">
    <name type="scientific">Microbulbifer epialgicus</name>
    <dbReference type="NCBI Taxonomy" id="393907"/>
    <lineage>
        <taxon>Bacteria</taxon>
        <taxon>Pseudomonadati</taxon>
        <taxon>Pseudomonadota</taxon>
        <taxon>Gammaproteobacteria</taxon>
        <taxon>Cellvibrionales</taxon>
        <taxon>Microbulbiferaceae</taxon>
        <taxon>Microbulbifer</taxon>
    </lineage>
</organism>
<evidence type="ECO:0000313" key="2">
    <source>
        <dbReference type="Proteomes" id="UP001569428"/>
    </source>
</evidence>
<reference evidence="1 2" key="1">
    <citation type="submission" date="2024-08" db="EMBL/GenBank/DDBJ databases">
        <authorList>
            <person name="Ishaq N."/>
        </authorList>
    </citation>
    <scope>NUCLEOTIDE SEQUENCE [LARGE SCALE GENOMIC DNA]</scope>
    <source>
        <strain evidence="1 2">DSM 18651</strain>
    </source>
</reference>
<keyword evidence="2" id="KW-1185">Reference proteome</keyword>
<dbReference type="RefSeq" id="WP_371837187.1">
    <property type="nucleotide sequence ID" value="NZ_JBGMEK010000002.1"/>
</dbReference>
<gene>
    <name evidence="1" type="ORF">ACCI49_01435</name>
</gene>
<name>A0ABV4NV28_9GAMM</name>
<dbReference type="EMBL" id="JBGMEK010000002">
    <property type="protein sequence ID" value="MFA0809567.1"/>
    <property type="molecule type" value="Genomic_DNA"/>
</dbReference>
<accession>A0ABV4NV28</accession>
<comment type="caution">
    <text evidence="1">The sequence shown here is derived from an EMBL/GenBank/DDBJ whole genome shotgun (WGS) entry which is preliminary data.</text>
</comment>
<dbReference type="Proteomes" id="UP001569428">
    <property type="component" value="Unassembled WGS sequence"/>
</dbReference>